<keyword evidence="2 6" id="KW-0479">Metal-binding</keyword>
<keyword evidence="6" id="KW-0249">Electron transport</keyword>
<dbReference type="PANTHER" id="PTHR32479:SF17">
    <property type="entry name" value="GLYCOLATE OXIDASE IRON-SULFUR SUBUNIT"/>
    <property type="match status" value="1"/>
</dbReference>
<sequence length="421" mass="46831">MKTNLDRTFLKSKEGQKAEDILRRCVHCGFCNATCPTYQELSDERDGPRGRIYLIKQMLEGGEVTENTQRHLDRCLTCRSCETTCPSGVKYGQLLDIGRQQLEKKVPRTAKEKLYRFILTRVFPHSLLVSMSMTLARTFRLLLPKALQKKLPMAQTHKRYASVSALHLPKPISTTKAHRTMIGFKGCVQQALTPNTLAAARAVLSHLGIELITINKETCCGAMNLHLAEHQRAIEQAKRNIDVWWPHIENGAEAIVISASGCGIAIKEYPELLSDEAAYLDKANAVAAIAKDLSDILSQEDLSRLPLKKSDQRAAVHCPCSLQHGIDRKDNLYKTLSQLGVIQTKTQEDHLCCGSAGAYSLLQPELSQTLLKRKLEALQGDSPEVIVTANIGCQLHLSSGSDVPVKHWIELLAERLSTNKH</sequence>
<proteinExistence type="predicted"/>
<dbReference type="PIRSF" id="PIRSF000139">
    <property type="entry name" value="Glc_ox_4Fe-4S"/>
    <property type="match status" value="1"/>
</dbReference>
<dbReference type="EMBL" id="AJWN02000032">
    <property type="protein sequence ID" value="OEE62842.1"/>
    <property type="molecule type" value="Genomic_DNA"/>
</dbReference>
<comment type="cofactor">
    <cofactor evidence="6">
        <name>[4Fe-4S] cluster</name>
        <dbReference type="ChEBI" id="CHEBI:49883"/>
    </cofactor>
    <text evidence="6">Binds 2 [4Fe-4S] clusters.</text>
</comment>
<dbReference type="AlphaFoldDB" id="A0A1E5CCG8"/>
<dbReference type="InterPro" id="IPR009051">
    <property type="entry name" value="Helical_ferredxn"/>
</dbReference>
<keyword evidence="9" id="KW-1185">Reference proteome</keyword>
<dbReference type="PANTHER" id="PTHR32479">
    <property type="entry name" value="GLYCOLATE OXIDASE IRON-SULFUR SUBUNIT"/>
    <property type="match status" value="1"/>
</dbReference>
<evidence type="ECO:0000256" key="2">
    <source>
        <dbReference type="ARBA" id="ARBA00022723"/>
    </source>
</evidence>
<dbReference type="SUPFAM" id="SSF46548">
    <property type="entry name" value="alpha-helical ferredoxin"/>
    <property type="match status" value="1"/>
</dbReference>
<dbReference type="Pfam" id="PF13183">
    <property type="entry name" value="Fer4_8"/>
    <property type="match status" value="1"/>
</dbReference>
<dbReference type="GO" id="GO:0051539">
    <property type="term" value="F:4 iron, 4 sulfur cluster binding"/>
    <property type="evidence" value="ECO:0007669"/>
    <property type="project" value="UniProtKB-UniRule"/>
</dbReference>
<protein>
    <recommendedName>
        <fullName evidence="6">Glycolate oxidase iron-sulfur subunit</fullName>
        <ecNumber evidence="6">1.1.99.14</ecNumber>
    </recommendedName>
</protein>
<evidence type="ECO:0000256" key="1">
    <source>
        <dbReference type="ARBA" id="ARBA00022485"/>
    </source>
</evidence>
<evidence type="ECO:0000256" key="5">
    <source>
        <dbReference type="ARBA" id="ARBA00023014"/>
    </source>
</evidence>
<dbReference type="Proteomes" id="UP000095039">
    <property type="component" value="Unassembled WGS sequence"/>
</dbReference>
<dbReference type="Gene3D" id="1.10.1060.10">
    <property type="entry name" value="Alpha-helical ferredoxin"/>
    <property type="match status" value="1"/>
</dbReference>
<dbReference type="InterPro" id="IPR004017">
    <property type="entry name" value="Cys_rich_dom"/>
</dbReference>
<dbReference type="InterPro" id="IPR012257">
    <property type="entry name" value="Glc_ox_4Fe-4S"/>
</dbReference>
<organism evidence="8 9">
    <name type="scientific">Enterovibrio norvegicus FF-454</name>
    <dbReference type="NCBI Taxonomy" id="1185651"/>
    <lineage>
        <taxon>Bacteria</taxon>
        <taxon>Pseudomonadati</taxon>
        <taxon>Pseudomonadota</taxon>
        <taxon>Gammaproteobacteria</taxon>
        <taxon>Vibrionales</taxon>
        <taxon>Vibrionaceae</taxon>
        <taxon>Enterovibrio</taxon>
    </lineage>
</organism>
<keyword evidence="5 6" id="KW-0411">Iron-sulfur</keyword>
<dbReference type="Pfam" id="PF02754">
    <property type="entry name" value="CCG"/>
    <property type="match status" value="2"/>
</dbReference>
<evidence type="ECO:0000313" key="8">
    <source>
        <dbReference type="EMBL" id="OEE62842.1"/>
    </source>
</evidence>
<evidence type="ECO:0000313" key="9">
    <source>
        <dbReference type="Proteomes" id="UP000095039"/>
    </source>
</evidence>
<dbReference type="GO" id="GO:0046872">
    <property type="term" value="F:metal ion binding"/>
    <property type="evidence" value="ECO:0007669"/>
    <property type="project" value="UniProtKB-UniRule"/>
</dbReference>
<comment type="catalytic activity">
    <reaction evidence="6">
        <text>(R)-lactate + A = pyruvate + AH2</text>
        <dbReference type="Rhea" id="RHEA:15089"/>
        <dbReference type="ChEBI" id="CHEBI:13193"/>
        <dbReference type="ChEBI" id="CHEBI:15361"/>
        <dbReference type="ChEBI" id="CHEBI:16004"/>
        <dbReference type="ChEBI" id="CHEBI:17499"/>
    </reaction>
</comment>
<keyword evidence="4 6" id="KW-0408">Iron</keyword>
<gene>
    <name evidence="8" type="primary">glcF</name>
    <name evidence="8" type="ORF">A1OK_19870</name>
</gene>
<evidence type="ECO:0000259" key="7">
    <source>
        <dbReference type="PROSITE" id="PS51379"/>
    </source>
</evidence>
<reference evidence="8 9" key="1">
    <citation type="journal article" date="2012" name="Science">
        <title>Ecological populations of bacteria act as socially cohesive units of antibiotic production and resistance.</title>
        <authorList>
            <person name="Cordero O.X."/>
            <person name="Wildschutte H."/>
            <person name="Kirkup B."/>
            <person name="Proehl S."/>
            <person name="Ngo L."/>
            <person name="Hussain F."/>
            <person name="Le Roux F."/>
            <person name="Mincer T."/>
            <person name="Polz M.F."/>
        </authorList>
    </citation>
    <scope>NUCLEOTIDE SEQUENCE [LARGE SCALE GENOMIC DNA]</scope>
    <source>
        <strain evidence="8 9">FF-454</strain>
    </source>
</reference>
<keyword evidence="3" id="KW-0677">Repeat</keyword>
<comment type="catalytic activity">
    <reaction evidence="6">
        <text>glycolate + A = glyoxylate + AH2</text>
        <dbReference type="Rhea" id="RHEA:21264"/>
        <dbReference type="ChEBI" id="CHEBI:13193"/>
        <dbReference type="ChEBI" id="CHEBI:17499"/>
        <dbReference type="ChEBI" id="CHEBI:29805"/>
        <dbReference type="ChEBI" id="CHEBI:36655"/>
        <dbReference type="EC" id="1.1.99.14"/>
    </reaction>
</comment>
<keyword evidence="1 6" id="KW-0004">4Fe-4S</keyword>
<feature type="domain" description="4Fe-4S ferredoxin-type" evidence="7">
    <location>
        <begin position="66"/>
        <end position="89"/>
    </location>
</feature>
<comment type="caution">
    <text evidence="8">The sequence shown here is derived from an EMBL/GenBank/DDBJ whole genome shotgun (WGS) entry which is preliminary data.</text>
</comment>
<dbReference type="PROSITE" id="PS00198">
    <property type="entry name" value="4FE4S_FER_1"/>
    <property type="match status" value="1"/>
</dbReference>
<dbReference type="InterPro" id="IPR017900">
    <property type="entry name" value="4Fe4S_Fe_S_CS"/>
</dbReference>
<dbReference type="EC" id="1.1.99.14" evidence="6"/>
<dbReference type="PROSITE" id="PS51379">
    <property type="entry name" value="4FE4S_FER_2"/>
    <property type="match status" value="2"/>
</dbReference>
<name>A0A1E5CCG8_9GAMM</name>
<evidence type="ECO:0000256" key="4">
    <source>
        <dbReference type="ARBA" id="ARBA00023004"/>
    </source>
</evidence>
<feature type="domain" description="4Fe-4S ferredoxin-type" evidence="7">
    <location>
        <begin position="15"/>
        <end position="46"/>
    </location>
</feature>
<evidence type="ECO:0000256" key="3">
    <source>
        <dbReference type="ARBA" id="ARBA00022737"/>
    </source>
</evidence>
<dbReference type="GO" id="GO:0019154">
    <property type="term" value="F:glycolate dehydrogenase activity"/>
    <property type="evidence" value="ECO:0007669"/>
    <property type="project" value="UniProtKB-EC"/>
</dbReference>
<dbReference type="RefSeq" id="WP_016958540.1">
    <property type="nucleotide sequence ID" value="NZ_AJWN02000032.1"/>
</dbReference>
<comment type="function">
    <text evidence="6">Component of a complex that catalyzes the oxidation of glycolate to glyoxylate.</text>
</comment>
<evidence type="ECO:0000256" key="6">
    <source>
        <dbReference type="PIRNR" id="PIRNR000139"/>
    </source>
</evidence>
<accession>A0A1E5CCG8</accession>
<keyword evidence="6" id="KW-0813">Transport</keyword>
<dbReference type="InterPro" id="IPR017896">
    <property type="entry name" value="4Fe4S_Fe-S-bd"/>
</dbReference>
<dbReference type="NCBIfam" id="NF008434">
    <property type="entry name" value="PRK11274.1"/>
    <property type="match status" value="1"/>
</dbReference>